<name>A0A1H2SRL9_9FLAO</name>
<dbReference type="RefSeq" id="WP_090119395.1">
    <property type="nucleotide sequence ID" value="NZ_FNNJ01000001.1"/>
</dbReference>
<dbReference type="STRING" id="762486.SAMN05444411_101520"/>
<dbReference type="AlphaFoldDB" id="A0A1H2SRL9"/>
<gene>
    <name evidence="1" type="ORF">SAMN05444411_101520</name>
</gene>
<reference evidence="1 2" key="1">
    <citation type="submission" date="2016-10" db="EMBL/GenBank/DDBJ databases">
        <authorList>
            <person name="de Groot N.N."/>
        </authorList>
    </citation>
    <scope>NUCLEOTIDE SEQUENCE [LARGE SCALE GENOMIC DNA]</scope>
    <source>
        <strain evidence="1 2">DSM 24956</strain>
    </source>
</reference>
<dbReference type="Proteomes" id="UP000199595">
    <property type="component" value="Unassembled WGS sequence"/>
</dbReference>
<organism evidence="1 2">
    <name type="scientific">Lutibacter oricola</name>
    <dbReference type="NCBI Taxonomy" id="762486"/>
    <lineage>
        <taxon>Bacteria</taxon>
        <taxon>Pseudomonadati</taxon>
        <taxon>Bacteroidota</taxon>
        <taxon>Flavobacteriia</taxon>
        <taxon>Flavobacteriales</taxon>
        <taxon>Flavobacteriaceae</taxon>
        <taxon>Lutibacter</taxon>
    </lineage>
</organism>
<accession>A0A1H2SRL9</accession>
<protein>
    <submittedName>
        <fullName evidence="1">Uncharacterized protein</fullName>
    </submittedName>
</protein>
<proteinExistence type="predicted"/>
<dbReference type="EMBL" id="FNNJ01000001">
    <property type="protein sequence ID" value="SDW34311.1"/>
    <property type="molecule type" value="Genomic_DNA"/>
</dbReference>
<sequence length="382" mass="43719">MISEEKKLALTEEIIQSKVFQKSPKSSALLRYLVKANIEGSFLKEDIIDFEFFGSKSSFDKTNPRVRVNIYNLRKKLDTYYTSIGLHNDWKICIDKGQYSVRFEKQYTSKKFLSNLKPKHLLPYAIIFLLGLFIFINNLKPTPPKVWEDFFSNKKPTTLVIGDAFGILGKTVTGSTGWTRDYSINKTEDYYKLVEKKPELKDVTKPATYSYITEMGAQSAHDLAKLFTKFNNDFSIRYSSNTSIIDLKKGNNLYVGPLRNETKFISIFNNANPYFKIENKELIFTGTKESPPKKLNLNLSGQESDIAIVSRIPGPQNTSQFIFFSDHGMGVMATMEYFTNADSLKVFNKKHLKGKAHFTAVYKAYGKDRTNLSLETLLVVPF</sequence>
<dbReference type="OrthoDB" id="1295312at2"/>
<evidence type="ECO:0000313" key="2">
    <source>
        <dbReference type="Proteomes" id="UP000199595"/>
    </source>
</evidence>
<evidence type="ECO:0000313" key="1">
    <source>
        <dbReference type="EMBL" id="SDW34311.1"/>
    </source>
</evidence>
<keyword evidence="2" id="KW-1185">Reference proteome</keyword>